<protein>
    <submittedName>
        <fullName evidence="2">Uncharacterized protein</fullName>
    </submittedName>
</protein>
<feature type="region of interest" description="Disordered" evidence="1">
    <location>
        <begin position="1"/>
        <end position="21"/>
    </location>
</feature>
<sequence length="81" mass="8308">ARARCARRAGRSENPECGAGAGRARWGRAWASRGKNHLQRSGVAASFEAWGSGSRTAAAELAASFVAYDALLSPAFGTAAA</sequence>
<evidence type="ECO:0000313" key="2">
    <source>
        <dbReference type="EMBL" id="GFD60271.1"/>
    </source>
</evidence>
<feature type="non-terminal residue" evidence="2">
    <location>
        <position position="81"/>
    </location>
</feature>
<dbReference type="AlphaFoldDB" id="A0A699XTK9"/>
<evidence type="ECO:0000256" key="1">
    <source>
        <dbReference type="SAM" id="MobiDB-lite"/>
    </source>
</evidence>
<organism evidence="2">
    <name type="scientific">Tanacetum cinerariifolium</name>
    <name type="common">Dalmatian daisy</name>
    <name type="synonym">Chrysanthemum cinerariifolium</name>
    <dbReference type="NCBI Taxonomy" id="118510"/>
    <lineage>
        <taxon>Eukaryota</taxon>
        <taxon>Viridiplantae</taxon>
        <taxon>Streptophyta</taxon>
        <taxon>Embryophyta</taxon>
        <taxon>Tracheophyta</taxon>
        <taxon>Spermatophyta</taxon>
        <taxon>Magnoliopsida</taxon>
        <taxon>eudicotyledons</taxon>
        <taxon>Gunneridae</taxon>
        <taxon>Pentapetalae</taxon>
        <taxon>asterids</taxon>
        <taxon>campanulids</taxon>
        <taxon>Asterales</taxon>
        <taxon>Asteraceae</taxon>
        <taxon>Asteroideae</taxon>
        <taxon>Anthemideae</taxon>
        <taxon>Anthemidinae</taxon>
        <taxon>Tanacetum</taxon>
    </lineage>
</organism>
<gene>
    <name evidence="2" type="ORF">Tci_932240</name>
</gene>
<dbReference type="EMBL" id="BKCJ011875614">
    <property type="protein sequence ID" value="GFD60271.1"/>
    <property type="molecule type" value="Genomic_DNA"/>
</dbReference>
<comment type="caution">
    <text evidence="2">The sequence shown here is derived from an EMBL/GenBank/DDBJ whole genome shotgun (WGS) entry which is preliminary data.</text>
</comment>
<proteinExistence type="predicted"/>
<feature type="non-terminal residue" evidence="2">
    <location>
        <position position="1"/>
    </location>
</feature>
<reference evidence="2" key="1">
    <citation type="journal article" date="2019" name="Sci. Rep.">
        <title>Draft genome of Tanacetum cinerariifolium, the natural source of mosquito coil.</title>
        <authorList>
            <person name="Yamashiro T."/>
            <person name="Shiraishi A."/>
            <person name="Satake H."/>
            <person name="Nakayama K."/>
        </authorList>
    </citation>
    <scope>NUCLEOTIDE SEQUENCE</scope>
</reference>
<name>A0A699XTK9_TANCI</name>
<accession>A0A699XTK9</accession>